<dbReference type="Gene3D" id="1.20.120.350">
    <property type="entry name" value="Voltage-gated potassium channels. Chain C"/>
    <property type="match status" value="1"/>
</dbReference>
<evidence type="ECO:0000256" key="3">
    <source>
        <dbReference type="ARBA" id="ARBA00022568"/>
    </source>
</evidence>
<evidence type="ECO:0000256" key="11">
    <source>
        <dbReference type="ARBA" id="ARBA00023180"/>
    </source>
</evidence>
<evidence type="ECO:0000256" key="10">
    <source>
        <dbReference type="ARBA" id="ARBA00023136"/>
    </source>
</evidence>
<dbReference type="InterPro" id="IPR009091">
    <property type="entry name" value="RCC1/BLIP-II"/>
</dbReference>
<dbReference type="OrthoDB" id="408734at2759"/>
<evidence type="ECO:0000256" key="6">
    <source>
        <dbReference type="ARBA" id="ARBA00022837"/>
    </source>
</evidence>
<dbReference type="PANTHER" id="PTHR45628:SF7">
    <property type="entry name" value="VOLTAGE-DEPENDENT CALCIUM CHANNEL TYPE A SUBUNIT ALPHA-1"/>
    <property type="match status" value="1"/>
</dbReference>
<keyword evidence="7" id="KW-0851">Voltage-gated channel</keyword>
<organism evidence="15 16">
    <name type="scientific">Symbiodinium microadriaticum</name>
    <name type="common">Dinoflagellate</name>
    <name type="synonym">Zooxanthella microadriatica</name>
    <dbReference type="NCBI Taxonomy" id="2951"/>
    <lineage>
        <taxon>Eukaryota</taxon>
        <taxon>Sar</taxon>
        <taxon>Alveolata</taxon>
        <taxon>Dinophyceae</taxon>
        <taxon>Suessiales</taxon>
        <taxon>Symbiodiniaceae</taxon>
        <taxon>Symbiodinium</taxon>
    </lineage>
</organism>
<comment type="subcellular location">
    <subcellularLocation>
        <location evidence="1">Membrane</location>
        <topology evidence="1">Multi-pass membrane protein</topology>
    </subcellularLocation>
</comment>
<keyword evidence="6" id="KW-0106">Calcium</keyword>
<evidence type="ECO:0000256" key="2">
    <source>
        <dbReference type="ARBA" id="ARBA00022448"/>
    </source>
</evidence>
<dbReference type="SUPFAM" id="SSF50985">
    <property type="entry name" value="RCC1/BLIP-II"/>
    <property type="match status" value="1"/>
</dbReference>
<evidence type="ECO:0000256" key="5">
    <source>
        <dbReference type="ARBA" id="ARBA00022692"/>
    </source>
</evidence>
<dbReference type="GO" id="GO:0098703">
    <property type="term" value="P:calcium ion import across plasma membrane"/>
    <property type="evidence" value="ECO:0007669"/>
    <property type="project" value="TreeGrafter"/>
</dbReference>
<keyword evidence="11" id="KW-0325">Glycoprotein</keyword>
<protein>
    <submittedName>
        <fullName evidence="15">E3 ubiquitin-protein ligase HERC2</fullName>
    </submittedName>
</protein>
<dbReference type="EMBL" id="LSRX01000419">
    <property type="protein sequence ID" value="OLP97839.1"/>
    <property type="molecule type" value="Genomic_DNA"/>
</dbReference>
<comment type="caution">
    <text evidence="15">The sequence shown here is derived from an EMBL/GenBank/DDBJ whole genome shotgun (WGS) entry which is preliminary data.</text>
</comment>
<keyword evidence="2" id="KW-0813">Transport</keyword>
<dbReference type="SUPFAM" id="SSF81324">
    <property type="entry name" value="Voltage-gated potassium channels"/>
    <property type="match status" value="1"/>
</dbReference>
<evidence type="ECO:0000256" key="1">
    <source>
        <dbReference type="ARBA" id="ARBA00004141"/>
    </source>
</evidence>
<feature type="compositionally biased region" description="Acidic residues" evidence="13">
    <location>
        <begin position="225"/>
        <end position="237"/>
    </location>
</feature>
<feature type="compositionally biased region" description="Polar residues" evidence="13">
    <location>
        <begin position="386"/>
        <end position="403"/>
    </location>
</feature>
<keyword evidence="9" id="KW-0406">Ion transport</keyword>
<evidence type="ECO:0000313" key="15">
    <source>
        <dbReference type="EMBL" id="OLP97839.1"/>
    </source>
</evidence>
<evidence type="ECO:0000256" key="12">
    <source>
        <dbReference type="ARBA" id="ARBA00023303"/>
    </source>
</evidence>
<proteinExistence type="predicted"/>
<evidence type="ECO:0000256" key="8">
    <source>
        <dbReference type="ARBA" id="ARBA00022989"/>
    </source>
</evidence>
<feature type="compositionally biased region" description="Polar residues" evidence="13">
    <location>
        <begin position="134"/>
        <end position="146"/>
    </location>
</feature>
<evidence type="ECO:0000256" key="7">
    <source>
        <dbReference type="ARBA" id="ARBA00022882"/>
    </source>
</evidence>
<keyword evidence="16" id="KW-1185">Reference proteome</keyword>
<dbReference type="InterPro" id="IPR050599">
    <property type="entry name" value="VDCC_alpha-1_subunit"/>
</dbReference>
<dbReference type="Proteomes" id="UP000186817">
    <property type="component" value="Unassembled WGS sequence"/>
</dbReference>
<keyword evidence="4" id="KW-0107">Calcium channel</keyword>
<keyword evidence="10" id="KW-0472">Membrane</keyword>
<evidence type="ECO:0000256" key="9">
    <source>
        <dbReference type="ARBA" id="ARBA00023065"/>
    </source>
</evidence>
<keyword evidence="12" id="KW-0407">Ion channel</keyword>
<sequence length="938" mass="100867">MDVMDTCIDVDNLEYLANQDLEAWTLHIFMDSCYAGAWAQEACRLGPAANIAVFAACQAGEVQAGGAFTLRLLGLQLRIRDVVSSGHKSSDELLEKIYKTPLEVGTSPECLCLELAPSRRLRFRRNAGLRAMSTISSQEEAETVSSVPADDAATGGGSPSSRPPPIPPSLEVFEPPPVKNTFIHFDDDAPQPDYTSTVSGPAVLRSVASPPQRRAAEGRHNETLAEADECQDEDEEQASQAALPSIGSAGHAAGTCRPCAHAWSHWEPTKTLEALSPMALAMSPAGCCKQPLFEMDAKSAHEVSEAPDVPLGMQPKDDGLLLDGQIASPNDDPDLMRALWRVQEQQLSSLDALRKLRSQHQEWQRTIQDMVRQVTVQLPRKGSEFSVKSSGQPDAPTATSPKLSNAADEDPMKTQETENVIQTPEEPSRHQMLSPWQVLFNQNKPKTVKMSTTNKLKRFDDYSLFPSDWQRWIDHLVEKAQEKPEFDGSVWTACRVYAYRVVSRRSFEHFVGFLIALNLILQGAETEMDLRDPDGLTRSFFAMVDMAFNVVYCLEIFLRFVAGGLGVLCDTWFLADTVLVLLGVSASIFSVSGGTSARQFIVVRGLRLLRLGRAIRMTKKFKVVLLSGSKAIVEARLDESVETLKNRAQTALEVGRGRLLDSSGRALVGSSKIIDSSVRSGDCLSLHLSRVQIQASLGAFAAILGDGSVVTWGLAVSGGDSSAVQDQLKNVQQIQASGGAFAAILGDGSVVTWGKAVYGGDSSAVQDQLKNVQQIQASDYAFAAILGDGSVVTWGDADRGGDSSAVQDQLTHVQQIQASDCAFAAILDDGSVVTWGKVKHGGDSSTVQDQLKNVQQIQASDNANAFAAILDDGSVLTWGIAAHGGDSSAVQEQLKNVQQIQASGGAFAAILGDGSVVTWGIAAYGGDCSAVEDWLKNA</sequence>
<reference evidence="15 16" key="1">
    <citation type="submission" date="2016-02" db="EMBL/GenBank/DDBJ databases">
        <title>Genome analysis of coral dinoflagellate symbionts highlights evolutionary adaptations to a symbiotic lifestyle.</title>
        <authorList>
            <person name="Aranda M."/>
            <person name="Li Y."/>
            <person name="Liew Y.J."/>
            <person name="Baumgarten S."/>
            <person name="Simakov O."/>
            <person name="Wilson M."/>
            <person name="Piel J."/>
            <person name="Ashoor H."/>
            <person name="Bougouffa S."/>
            <person name="Bajic V.B."/>
            <person name="Ryu T."/>
            <person name="Ravasi T."/>
            <person name="Bayer T."/>
            <person name="Micklem G."/>
            <person name="Kim H."/>
            <person name="Bhak J."/>
            <person name="Lajeunesse T.C."/>
            <person name="Voolstra C.R."/>
        </authorList>
    </citation>
    <scope>NUCLEOTIDE SEQUENCE [LARGE SCALE GENOMIC DNA]</scope>
    <source>
        <strain evidence="15 16">CCMP2467</strain>
    </source>
</reference>
<gene>
    <name evidence="15" type="primary">HERC2</name>
    <name evidence="15" type="ORF">AK812_SmicGene19769</name>
</gene>
<feature type="region of interest" description="Disordered" evidence="13">
    <location>
        <begin position="382"/>
        <end position="428"/>
    </location>
</feature>
<keyword evidence="5" id="KW-0812">Transmembrane</keyword>
<evidence type="ECO:0000256" key="4">
    <source>
        <dbReference type="ARBA" id="ARBA00022673"/>
    </source>
</evidence>
<dbReference type="Pfam" id="PF00520">
    <property type="entry name" value="Ion_trans"/>
    <property type="match status" value="1"/>
</dbReference>
<dbReference type="GO" id="GO:0008331">
    <property type="term" value="F:high voltage-gated calcium channel activity"/>
    <property type="evidence" value="ECO:0007669"/>
    <property type="project" value="TreeGrafter"/>
</dbReference>
<name>A0A1Q9DRP0_SYMMI</name>
<dbReference type="Gene3D" id="2.130.10.30">
    <property type="entry name" value="Regulator of chromosome condensation 1/beta-lactamase-inhibitor protein II"/>
    <property type="match status" value="2"/>
</dbReference>
<evidence type="ECO:0000256" key="13">
    <source>
        <dbReference type="SAM" id="MobiDB-lite"/>
    </source>
</evidence>
<dbReference type="InterPro" id="IPR027359">
    <property type="entry name" value="Volt_channel_dom_sf"/>
</dbReference>
<keyword evidence="3" id="KW-0109">Calcium transport</keyword>
<dbReference type="AlphaFoldDB" id="A0A1Q9DRP0"/>
<keyword evidence="8" id="KW-1133">Transmembrane helix</keyword>
<feature type="domain" description="Ion transport" evidence="14">
    <location>
        <begin position="505"/>
        <end position="625"/>
    </location>
</feature>
<dbReference type="PANTHER" id="PTHR45628">
    <property type="entry name" value="VOLTAGE-DEPENDENT CALCIUM CHANNEL TYPE A SUBUNIT ALPHA-1"/>
    <property type="match status" value="1"/>
</dbReference>
<evidence type="ECO:0000313" key="16">
    <source>
        <dbReference type="Proteomes" id="UP000186817"/>
    </source>
</evidence>
<dbReference type="InterPro" id="IPR005821">
    <property type="entry name" value="Ion_trans_dom"/>
</dbReference>
<accession>A0A1Q9DRP0</accession>
<feature type="compositionally biased region" description="Basic and acidic residues" evidence="13">
    <location>
        <begin position="214"/>
        <end position="223"/>
    </location>
</feature>
<evidence type="ECO:0000259" key="14">
    <source>
        <dbReference type="Pfam" id="PF00520"/>
    </source>
</evidence>
<dbReference type="GO" id="GO:0005891">
    <property type="term" value="C:voltage-gated calcium channel complex"/>
    <property type="evidence" value="ECO:0007669"/>
    <property type="project" value="TreeGrafter"/>
</dbReference>
<feature type="compositionally biased region" description="Pro residues" evidence="13">
    <location>
        <begin position="161"/>
        <end position="178"/>
    </location>
</feature>
<feature type="region of interest" description="Disordered" evidence="13">
    <location>
        <begin position="134"/>
        <end position="242"/>
    </location>
</feature>